<dbReference type="GO" id="GO:0015074">
    <property type="term" value="P:DNA integration"/>
    <property type="evidence" value="ECO:0007669"/>
    <property type="project" value="InterPro"/>
</dbReference>
<dbReference type="PROSITE" id="PS50188">
    <property type="entry name" value="B302_SPRY"/>
    <property type="match status" value="1"/>
</dbReference>
<feature type="coiled-coil region" evidence="9">
    <location>
        <begin position="1994"/>
        <end position="2028"/>
    </location>
</feature>
<dbReference type="CDD" id="cd01650">
    <property type="entry name" value="RT_nLTR_like"/>
    <property type="match status" value="1"/>
</dbReference>
<dbReference type="CDD" id="cd16040">
    <property type="entry name" value="SPRY_PRY_SNTX"/>
    <property type="match status" value="1"/>
</dbReference>
<feature type="domain" description="Integrase catalytic" evidence="14">
    <location>
        <begin position="1549"/>
        <end position="1708"/>
    </location>
</feature>
<feature type="domain" description="Reverse transcriptase" evidence="13">
    <location>
        <begin position="631"/>
        <end position="898"/>
    </location>
</feature>
<dbReference type="SUPFAM" id="SSF57845">
    <property type="entry name" value="B-box zinc-binding domain"/>
    <property type="match status" value="1"/>
</dbReference>
<evidence type="ECO:0000259" key="14">
    <source>
        <dbReference type="PROSITE" id="PS50994"/>
    </source>
</evidence>
<dbReference type="GO" id="GO:0004523">
    <property type="term" value="F:RNA-DNA hybrid ribonuclease activity"/>
    <property type="evidence" value="ECO:0007669"/>
    <property type="project" value="UniProtKB-EC"/>
</dbReference>
<keyword evidence="6" id="KW-0862">Zinc</keyword>
<dbReference type="CDD" id="cd01647">
    <property type="entry name" value="RT_LTR"/>
    <property type="match status" value="1"/>
</dbReference>
<dbReference type="GO" id="GO:0045087">
    <property type="term" value="P:innate immune response"/>
    <property type="evidence" value="ECO:0007669"/>
    <property type="project" value="UniProtKB-KW"/>
</dbReference>
<dbReference type="SUPFAM" id="SSF57850">
    <property type="entry name" value="RING/U-box"/>
    <property type="match status" value="2"/>
</dbReference>
<evidence type="ECO:0000313" key="16">
    <source>
        <dbReference type="Proteomes" id="UP001274896"/>
    </source>
</evidence>
<comment type="caution">
    <text evidence="15">The sequence shown here is derived from an EMBL/GenBank/DDBJ whole genome shotgun (WGS) entry which is preliminary data.</text>
</comment>
<dbReference type="EC" id="3.1.26.4" evidence="2"/>
<dbReference type="CDD" id="cd00303">
    <property type="entry name" value="retropepsin_like"/>
    <property type="match status" value="1"/>
</dbReference>
<comment type="similarity">
    <text evidence="1">Belongs to the beta type-B retroviral polymerase family. HERV class-II K(HML-2) pol subfamily.</text>
</comment>
<dbReference type="InterPro" id="IPR001841">
    <property type="entry name" value="Znf_RING"/>
</dbReference>
<keyword evidence="7" id="KW-0391">Immunity</keyword>
<dbReference type="InterPro" id="IPR003877">
    <property type="entry name" value="SPRY_dom"/>
</dbReference>
<dbReference type="InterPro" id="IPR036397">
    <property type="entry name" value="RNaseH_sf"/>
</dbReference>
<dbReference type="SUPFAM" id="SSF54160">
    <property type="entry name" value="Chromo domain-like"/>
    <property type="match status" value="1"/>
</dbReference>
<dbReference type="InterPro" id="IPR043502">
    <property type="entry name" value="DNA/RNA_pol_sf"/>
</dbReference>
<dbReference type="SMART" id="SM00184">
    <property type="entry name" value="RING"/>
    <property type="match status" value="2"/>
</dbReference>
<feature type="coiled-coil region" evidence="9">
    <location>
        <begin position="255"/>
        <end position="289"/>
    </location>
</feature>
<dbReference type="GO" id="GO:0003676">
    <property type="term" value="F:nucleic acid binding"/>
    <property type="evidence" value="ECO:0007669"/>
    <property type="project" value="InterPro"/>
</dbReference>
<dbReference type="Pfam" id="PF25600">
    <property type="entry name" value="TRIM_CC"/>
    <property type="match status" value="2"/>
</dbReference>
<dbReference type="Gene3D" id="3.30.420.10">
    <property type="entry name" value="Ribonuclease H-like superfamily/Ribonuclease H"/>
    <property type="match status" value="1"/>
</dbReference>
<dbReference type="InterPro" id="IPR016197">
    <property type="entry name" value="Chromo-like_dom_sf"/>
</dbReference>
<evidence type="ECO:0000313" key="15">
    <source>
        <dbReference type="EMBL" id="KAK3506880.1"/>
    </source>
</evidence>
<keyword evidence="3" id="KW-0399">Innate immunity</keyword>
<dbReference type="Pfam" id="PF00643">
    <property type="entry name" value="zf-B_box"/>
    <property type="match status" value="1"/>
</dbReference>
<dbReference type="PRINTS" id="PR01407">
    <property type="entry name" value="BUTYPHLNCDUF"/>
</dbReference>
<feature type="coiled-coil region" evidence="9">
    <location>
        <begin position="2059"/>
        <end position="2093"/>
    </location>
</feature>
<dbReference type="SMART" id="SM00589">
    <property type="entry name" value="PRY"/>
    <property type="match status" value="2"/>
</dbReference>
<keyword evidence="16" id="KW-1185">Reference proteome</keyword>
<dbReference type="Gene3D" id="2.60.120.920">
    <property type="match status" value="2"/>
</dbReference>
<dbReference type="Gene3D" id="4.10.830.40">
    <property type="match status" value="2"/>
</dbReference>
<feature type="domain" description="RING-type" evidence="10">
    <location>
        <begin position="15"/>
        <end position="58"/>
    </location>
</feature>
<dbReference type="FunFam" id="3.30.420.10:FF:000032">
    <property type="entry name" value="Retrovirus-related Pol polyprotein from transposon 297-like Protein"/>
    <property type="match status" value="1"/>
</dbReference>
<dbReference type="SUPFAM" id="SSF56672">
    <property type="entry name" value="DNA/RNA polymerases"/>
    <property type="match status" value="2"/>
</dbReference>
<evidence type="ECO:0000256" key="5">
    <source>
        <dbReference type="ARBA" id="ARBA00022771"/>
    </source>
</evidence>
<dbReference type="InterPro" id="IPR013320">
    <property type="entry name" value="ConA-like_dom_sf"/>
</dbReference>
<dbReference type="InterPro" id="IPR000315">
    <property type="entry name" value="Znf_B-box"/>
</dbReference>
<dbReference type="InterPro" id="IPR000477">
    <property type="entry name" value="RT_dom"/>
</dbReference>
<evidence type="ECO:0000259" key="12">
    <source>
        <dbReference type="PROSITE" id="PS50188"/>
    </source>
</evidence>
<dbReference type="FunFam" id="2.60.120.920:FF:000066">
    <property type="entry name" value="Si:ch211-208f21.3"/>
    <property type="match status" value="1"/>
</dbReference>
<dbReference type="GO" id="GO:0008270">
    <property type="term" value="F:zinc ion binding"/>
    <property type="evidence" value="ECO:0007669"/>
    <property type="project" value="UniProtKB-KW"/>
</dbReference>
<dbReference type="Gene3D" id="3.30.160.60">
    <property type="entry name" value="Classic Zinc Finger"/>
    <property type="match status" value="1"/>
</dbReference>
<organism evidence="15 16">
    <name type="scientific">Hemibagrus guttatus</name>
    <dbReference type="NCBI Taxonomy" id="175788"/>
    <lineage>
        <taxon>Eukaryota</taxon>
        <taxon>Metazoa</taxon>
        <taxon>Chordata</taxon>
        <taxon>Craniata</taxon>
        <taxon>Vertebrata</taxon>
        <taxon>Euteleostomi</taxon>
        <taxon>Actinopterygii</taxon>
        <taxon>Neopterygii</taxon>
        <taxon>Teleostei</taxon>
        <taxon>Ostariophysi</taxon>
        <taxon>Siluriformes</taxon>
        <taxon>Bagridae</taxon>
        <taxon>Hemibagrus</taxon>
    </lineage>
</organism>
<keyword evidence="5 8" id="KW-0863">Zinc-finger</keyword>
<dbReference type="Pfam" id="PF15227">
    <property type="entry name" value="zf-C3HC4_4"/>
    <property type="match status" value="2"/>
</dbReference>
<feature type="coiled-coil region" evidence="9">
    <location>
        <begin position="190"/>
        <end position="224"/>
    </location>
</feature>
<dbReference type="PANTHER" id="PTHR25465:SF5">
    <property type="entry name" value="E3 UBIQUITIN_ISG15 LIGASE TRIM25-RELATED"/>
    <property type="match status" value="1"/>
</dbReference>
<dbReference type="PANTHER" id="PTHR25465">
    <property type="entry name" value="B-BOX DOMAIN CONTAINING"/>
    <property type="match status" value="1"/>
</dbReference>
<dbReference type="PROSITE" id="PS50994">
    <property type="entry name" value="INTEGRASE"/>
    <property type="match status" value="1"/>
</dbReference>
<dbReference type="GO" id="GO:0005737">
    <property type="term" value="C:cytoplasm"/>
    <property type="evidence" value="ECO:0007669"/>
    <property type="project" value="UniProtKB-ARBA"/>
</dbReference>
<feature type="domain" description="RING-type" evidence="10">
    <location>
        <begin position="1868"/>
        <end position="1911"/>
    </location>
</feature>
<name>A0AAE0UI45_9TELE</name>
<evidence type="ECO:0000256" key="9">
    <source>
        <dbReference type="SAM" id="Coils"/>
    </source>
</evidence>
<evidence type="ECO:0000259" key="10">
    <source>
        <dbReference type="PROSITE" id="PS50089"/>
    </source>
</evidence>
<dbReference type="Gene3D" id="3.10.10.10">
    <property type="entry name" value="HIV Type 1 Reverse Transcriptase, subunit A, domain 1"/>
    <property type="match status" value="1"/>
</dbReference>
<dbReference type="InterPro" id="IPR043136">
    <property type="entry name" value="B30.2/SPRY_sf"/>
</dbReference>
<dbReference type="Pfam" id="PF00665">
    <property type="entry name" value="rve"/>
    <property type="match status" value="1"/>
</dbReference>
<dbReference type="InterPro" id="IPR056924">
    <property type="entry name" value="SH3_Tf2-1"/>
</dbReference>
<evidence type="ECO:0000256" key="4">
    <source>
        <dbReference type="ARBA" id="ARBA00022723"/>
    </source>
</evidence>
<dbReference type="SMART" id="SM00336">
    <property type="entry name" value="BBOX"/>
    <property type="match status" value="1"/>
</dbReference>
<sequence>MADASISIEQEGFICSVCLDLLKDPVTTNCGHSFCMVCINSHWNQENQRRVYSCPQCRGTFNPRPVLQRNMLLAEVVEKLKKKTESQAGPGDVECDFCTRRKQKSVKSCLNCLASFCETHLSPHYESSAVKKHTLTEVSAKLQDRICSQHHKLIELYCHTDQTCICYLCMMDNHKGHDTVTTIAERADKQSELKEEQMKFQQRIQEKQKKVQELKQTVNTIKLSAQIAVEDNEIIFTELISSMEKKRSEVTELIRAQEKTELSRAERLLEQLEQEIADLQRRLTELEQLSHTHDHVHFLQALASGHQSSLLTRPDFDTSSITVPQHLSFDGVRNSLSDLKKRLEEFCEEEFNKIPPHGKRSCSCWRNTMMDVFTRSVKCYFLAMLLLTFLQPVCSPDTLNCSSSHHFTTRATEQRRLSEMPKRIVRVCWERLADPSVRGVFNSHLRESFNQIPREVGDIESEWTVFSSFIVDAAIRSCGRKVSGAGRGGNPRTQWWTLEVRDAVKLKKESYQAWLVRGTPEAAEAYRQAKRTTTVVVSEAKTRVWEEFGEAMEKDYRTASGKFWRTVRRLRREEPEAGDSEVDSFITQAEVTEVVQQLLGGKAPGVDEIRPEYLKSMDVVGLSWLTRLCNIAWRSGTVPLDWVTGVVVPLFKKGDRRVCSNYRGITLLSVPGKVYSRVLERRVRPLVEPRIQEEQCGFRPSRGTLDQLYTLHRVLEGLWEFAQPVHMCFVDLEKAFNCVPCGILWEVLWEYGVRGPLLRAVRSLYNRSRSLVRIASCKSDLFPVHVGLRQGCPLSPVLFIVFMDRISRRIQGLEGVRFGDHRISLLIFADDVLLASSGLDLQHALGRFAAECEAAGMRVSTSKSEAMVLDRKKVACTLQVGGEVLPQVEEFKYLGVLFTSEGRMDCEIDRRIGAAAAVMRSMYRSVVVKKELSRKAKLSIYQSTYAPTLTYGHELWVMTERVRSRIQAAEMSFLRRVAGRFLRDRVRSSVTREELGVEPLLLHIERGQLRWLGHLFRMPPGRLPGEVFRACPTSKRPRGRPRTRWRDYVFRLAWERLGVPPEELEEVARERELFGMFRSDFCYLTLDPNTTHCTLILSEKNRVVRVSGREQQYSDHLERFDSCRQVLCKESVCGRCYWEVEWSSGVFISVSYKDIRRKGWVTNFLPAPTTIHSSLQTELACREDATSLTQFASGGGPRTHAAWEISVNGTGAPVMRPDEVVLLLQGLGHLIHQCPERPSSAQVALIDSGAAVNLIDGALVEELRIPTIPCIPSLRITAIDSQPIGGGYLTRQTELLEFQVPAALEQLRGAKVFTKLDLRCAYNLVRICEGDEWKTAFTHGHYEYLMMSFGLTNALAVFQTLINGVFQDILGKWVTAYIDDILVYSTSLEEHVRHVWEVLSRLQQHHLFVKPEKCEFHQTTMTFLGYVITRQGVEMDVTKARWALFFTSFQFLVTYHPGSKKADTLFRQLVPSELVQPDLILPAAAILAPVQWSLMEEIRWAHADEPPPAGCPATKVFVPLQFHRQACPTCTQSRASRQLLEGLLEPLPTTRRPWSHLSVDFLTDLPDSGGFTTVMVMVDRFSKECKLIPLKGSPTAMQTAEAMFQHVFWNFGLPEDIVSDRGPQFTSRVWGSLCAQLGIGVSLSSGYHPQSNGQAEQLNQEIGRFLRSYCSKEQQRWSEFLPWEEYAHNSLTHCSTGLTPFQCVLGYQPPLFPWSGEPSNVPAVEKWSHLSQEVWERAHVRLQRAVRRQRIQANWRRRPHPPIGPKFVGPFEIIRQVNPVSYRLRLPASYRICPTFHVSLFKPAHPPGIGETGCVEPPPPLDIKGSPAYQVHALLDSRRVRSQIQYLVDWEGKMAEANISVDKDQFSCPVCLDLLKDPVTTPCGHSFCKVCINGCWDQEDQKGVYSCPQCRDTFTPRPVLRRNNMLAEVVEKLKKTEVQAASPAHCYTGPGDVECVFCTGRKHKAVKSCLMCVASFCETHLKPHYEVPGLKKTQSELKEEQMKFQQRIQEKQKKVQELKQTVNTIKLSAQTAVDDSERIFTELISSMEKKRSEVTELIRAQEKTELSRAERLLEQLEQEIADLQRRLTEMEQLSHTHDHVHFLQALASGRRSPLLNRPDFDTSSITVPQHLSFDGVRNSLSDLKKRLGEFWEEEFNKIPPHAAAVHIISPPEPQSREDFLKYFCYLTLDPNTTHRTLILSEKNRVVRESERDQKYSDHPERFDYWGQVLCKESVCGRCYWEVKWSGDVVFISVSYKDISRKGRGNECGFGCNNQSWSLRCSSSSLSFYHNNIETDLRVPSPSRIGVYVDHSAGTLSFYSVSDTMKLLHRVHTTFTQPLYAGFRFYLWSGSTSVRLCDPE</sequence>
<dbReference type="InterPro" id="IPR012337">
    <property type="entry name" value="RNaseH-like_sf"/>
</dbReference>
<dbReference type="PROSITE" id="PS50878">
    <property type="entry name" value="RT_POL"/>
    <property type="match status" value="1"/>
</dbReference>
<dbReference type="Proteomes" id="UP001274896">
    <property type="component" value="Unassembled WGS sequence"/>
</dbReference>
<dbReference type="SUPFAM" id="SSF49899">
    <property type="entry name" value="Concanavalin A-like lectins/glucanases"/>
    <property type="match status" value="2"/>
</dbReference>
<dbReference type="Pfam" id="PF13765">
    <property type="entry name" value="PRY"/>
    <property type="match status" value="2"/>
</dbReference>
<gene>
    <name evidence="15" type="ORF">QTP70_030921</name>
</gene>
<evidence type="ECO:0000259" key="13">
    <source>
        <dbReference type="PROSITE" id="PS50878"/>
    </source>
</evidence>
<dbReference type="InterPro" id="IPR003879">
    <property type="entry name" value="Butyrophylin_SPRY"/>
</dbReference>
<dbReference type="CDD" id="cd19802">
    <property type="entry name" value="Bbox1_TRIM8-like"/>
    <property type="match status" value="2"/>
</dbReference>
<proteinExistence type="inferred from homology"/>
<evidence type="ECO:0000256" key="2">
    <source>
        <dbReference type="ARBA" id="ARBA00012180"/>
    </source>
</evidence>
<dbReference type="PROSITE" id="PS00518">
    <property type="entry name" value="ZF_RING_1"/>
    <property type="match status" value="2"/>
</dbReference>
<feature type="domain" description="B30.2/SPRY" evidence="12">
    <location>
        <begin position="2166"/>
        <end position="2359"/>
    </location>
</feature>
<dbReference type="InterPro" id="IPR051051">
    <property type="entry name" value="E3_ubiq-ligase_TRIM/RNF"/>
</dbReference>
<dbReference type="CDD" id="cd19769">
    <property type="entry name" value="Bbox2_TRIM16-like"/>
    <property type="match status" value="1"/>
</dbReference>
<reference evidence="15" key="1">
    <citation type="submission" date="2023-06" db="EMBL/GenBank/DDBJ databases">
        <title>Male Hemibagrus guttatus genome.</title>
        <authorList>
            <person name="Bian C."/>
        </authorList>
    </citation>
    <scope>NUCLEOTIDE SEQUENCE</scope>
    <source>
        <strain evidence="15">Male_cb2023</strain>
        <tissue evidence="15">Muscle</tissue>
    </source>
</reference>
<keyword evidence="4" id="KW-0479">Metal-binding</keyword>
<dbReference type="InterPro" id="IPR001870">
    <property type="entry name" value="B30.2/SPRY"/>
</dbReference>
<evidence type="ECO:0000256" key="7">
    <source>
        <dbReference type="ARBA" id="ARBA00022859"/>
    </source>
</evidence>
<dbReference type="PROSITE" id="PS50119">
    <property type="entry name" value="ZF_BBOX"/>
    <property type="match status" value="1"/>
</dbReference>
<dbReference type="PROSITE" id="PS50089">
    <property type="entry name" value="ZF_RING_2"/>
    <property type="match status" value="2"/>
</dbReference>
<dbReference type="InterPro" id="IPR058030">
    <property type="entry name" value="TRIM8/14/16/25/29/45/65_CC"/>
</dbReference>
<dbReference type="InterPro" id="IPR006574">
    <property type="entry name" value="PRY"/>
</dbReference>
<dbReference type="InterPro" id="IPR017907">
    <property type="entry name" value="Znf_RING_CS"/>
</dbReference>
<evidence type="ECO:0000256" key="1">
    <source>
        <dbReference type="ARBA" id="ARBA00010879"/>
    </source>
</evidence>
<dbReference type="Gene3D" id="3.30.70.270">
    <property type="match status" value="1"/>
</dbReference>
<dbReference type="Pfam" id="PF00078">
    <property type="entry name" value="RVT_1"/>
    <property type="match status" value="2"/>
</dbReference>
<dbReference type="SUPFAM" id="SSF53098">
    <property type="entry name" value="Ribonuclease H-like"/>
    <property type="match status" value="1"/>
</dbReference>
<evidence type="ECO:0000256" key="3">
    <source>
        <dbReference type="ARBA" id="ARBA00022588"/>
    </source>
</evidence>
<dbReference type="Pfam" id="PF24626">
    <property type="entry name" value="SH3_Tf2-1"/>
    <property type="match status" value="1"/>
</dbReference>
<feature type="domain" description="B box-type" evidence="11">
    <location>
        <begin position="142"/>
        <end position="182"/>
    </location>
</feature>
<dbReference type="Pfam" id="PF00622">
    <property type="entry name" value="SPRY"/>
    <property type="match status" value="1"/>
</dbReference>
<dbReference type="SMART" id="SM00449">
    <property type="entry name" value="SPRY"/>
    <property type="match status" value="1"/>
</dbReference>
<evidence type="ECO:0000256" key="6">
    <source>
        <dbReference type="ARBA" id="ARBA00022833"/>
    </source>
</evidence>
<accession>A0AAE0UI45</accession>
<dbReference type="InterPro" id="IPR001584">
    <property type="entry name" value="Integrase_cat-core"/>
</dbReference>
<evidence type="ECO:0000259" key="11">
    <source>
        <dbReference type="PROSITE" id="PS50119"/>
    </source>
</evidence>
<evidence type="ECO:0000256" key="8">
    <source>
        <dbReference type="PROSITE-ProRule" id="PRU00024"/>
    </source>
</evidence>
<dbReference type="Gene3D" id="3.30.40.10">
    <property type="entry name" value="Zinc/RING finger domain, C3HC4 (zinc finger)"/>
    <property type="match status" value="2"/>
</dbReference>
<keyword evidence="9" id="KW-0175">Coiled coil</keyword>
<dbReference type="InterPro" id="IPR013083">
    <property type="entry name" value="Znf_RING/FYVE/PHD"/>
</dbReference>
<dbReference type="InterPro" id="IPR043128">
    <property type="entry name" value="Rev_trsase/Diguanyl_cyclase"/>
</dbReference>
<dbReference type="EMBL" id="JAUCMX010000030">
    <property type="protein sequence ID" value="KAK3506880.1"/>
    <property type="molecule type" value="Genomic_DNA"/>
</dbReference>
<protein>
    <recommendedName>
        <fullName evidence="2">ribonuclease H</fullName>
        <ecNumber evidence="2">3.1.26.4</ecNumber>
    </recommendedName>
</protein>